<dbReference type="InterPro" id="IPR011251">
    <property type="entry name" value="Luciferase-like_dom"/>
</dbReference>
<name>A0A3T1CZ48_9BACL</name>
<dbReference type="PANTHER" id="PTHR30011">
    <property type="entry name" value="ALKANESULFONATE MONOOXYGENASE-RELATED"/>
    <property type="match status" value="1"/>
</dbReference>
<dbReference type="Pfam" id="PF00296">
    <property type="entry name" value="Bac_luciferase"/>
    <property type="match status" value="1"/>
</dbReference>
<dbReference type="InterPro" id="IPR036661">
    <property type="entry name" value="Luciferase-like_sf"/>
</dbReference>
<feature type="domain" description="Luciferase-like" evidence="5">
    <location>
        <begin position="17"/>
        <end position="252"/>
    </location>
</feature>
<dbReference type="RefSeq" id="WP_130605010.1">
    <property type="nucleotide sequence ID" value="NZ_AP019400.1"/>
</dbReference>
<keyword evidence="2" id="KW-0288">FMN</keyword>
<evidence type="ECO:0000256" key="2">
    <source>
        <dbReference type="ARBA" id="ARBA00022643"/>
    </source>
</evidence>
<protein>
    <submittedName>
        <fullName evidence="6">Nitrilotriacetate monooxygenase</fullName>
    </submittedName>
</protein>
<keyword evidence="1" id="KW-0285">Flavoprotein</keyword>
<accession>A0A3T1CZ48</accession>
<keyword evidence="7" id="KW-1185">Reference proteome</keyword>
<evidence type="ECO:0000256" key="4">
    <source>
        <dbReference type="ARBA" id="ARBA00023033"/>
    </source>
</evidence>
<dbReference type="KEGG" id="cohn:KCTCHS21_05360"/>
<dbReference type="InterPro" id="IPR051260">
    <property type="entry name" value="Diverse_substr_monoxygenases"/>
</dbReference>
<dbReference type="EMBL" id="AP019400">
    <property type="protein sequence ID" value="BBI31137.1"/>
    <property type="molecule type" value="Genomic_DNA"/>
</dbReference>
<evidence type="ECO:0000259" key="5">
    <source>
        <dbReference type="Pfam" id="PF00296"/>
    </source>
</evidence>
<evidence type="ECO:0000256" key="3">
    <source>
        <dbReference type="ARBA" id="ARBA00023002"/>
    </source>
</evidence>
<dbReference type="AlphaFoldDB" id="A0A3T1CZ48"/>
<evidence type="ECO:0000256" key="1">
    <source>
        <dbReference type="ARBA" id="ARBA00022630"/>
    </source>
</evidence>
<sequence length="322" mass="35636">MTNGIKQMHIGVRFQQSPAKPDAFRILQELAEEAESSKLDFVTFAGPTESLGLVSALSVSTRHIGLTATIPIGFHEPYNIARKLASLDHISKGRVAWKWDIVPSEVYAANFAHIPVRSTAETYERAAELLNVVKGLWDAWEEDAIKNDKVSGVYANGLQIHELHHKGAWFKVKGAINLPRPPQGNPVLIHTASDAEDVAFAAGHAEVVLQGNLSLNDAIEQYKRIKTLAEQSGRKAKDVIVLQQVQVSAEEQGLTSSLQQWFQAGACDGFVLQLEDDQRQIRQIREQVIPALQRSGLFRLEYTGSTLREHLGLSRPIIAVKQ</sequence>
<dbReference type="OrthoDB" id="3265338at2"/>
<gene>
    <name evidence="6" type="ORF">KCTCHS21_05360</name>
</gene>
<dbReference type="PANTHER" id="PTHR30011:SF16">
    <property type="entry name" value="C2H2 FINGER DOMAIN TRANSCRIPTION FACTOR (EUROFUNG)-RELATED"/>
    <property type="match status" value="1"/>
</dbReference>
<dbReference type="GO" id="GO:0016705">
    <property type="term" value="F:oxidoreductase activity, acting on paired donors, with incorporation or reduction of molecular oxygen"/>
    <property type="evidence" value="ECO:0007669"/>
    <property type="project" value="InterPro"/>
</dbReference>
<keyword evidence="3" id="KW-0560">Oxidoreductase</keyword>
<proteinExistence type="predicted"/>
<dbReference type="Gene3D" id="3.20.20.30">
    <property type="entry name" value="Luciferase-like domain"/>
    <property type="match status" value="1"/>
</dbReference>
<reference evidence="6 7" key="1">
    <citation type="submission" date="2019-01" db="EMBL/GenBank/DDBJ databases">
        <title>Complete genome sequence of Cohnella hallensis HS21 isolated from Korean fir (Abies koreana) rhizospheric soil.</title>
        <authorList>
            <person name="Jiang L."/>
            <person name="Kang S.W."/>
            <person name="Kim S."/>
            <person name="Jung J."/>
            <person name="Kim C.Y."/>
            <person name="Kim D.H."/>
            <person name="Kim S.W."/>
            <person name="Lee J."/>
        </authorList>
    </citation>
    <scope>NUCLEOTIDE SEQUENCE [LARGE SCALE GENOMIC DNA]</scope>
    <source>
        <strain evidence="6 7">HS21</strain>
    </source>
</reference>
<organism evidence="6 7">
    <name type="scientific">Cohnella abietis</name>
    <dbReference type="NCBI Taxonomy" id="2507935"/>
    <lineage>
        <taxon>Bacteria</taxon>
        <taxon>Bacillati</taxon>
        <taxon>Bacillota</taxon>
        <taxon>Bacilli</taxon>
        <taxon>Bacillales</taxon>
        <taxon>Paenibacillaceae</taxon>
        <taxon>Cohnella</taxon>
    </lineage>
</organism>
<evidence type="ECO:0000313" key="6">
    <source>
        <dbReference type="EMBL" id="BBI31137.1"/>
    </source>
</evidence>
<dbReference type="GO" id="GO:0004497">
    <property type="term" value="F:monooxygenase activity"/>
    <property type="evidence" value="ECO:0007669"/>
    <property type="project" value="UniProtKB-KW"/>
</dbReference>
<dbReference type="Proteomes" id="UP000289856">
    <property type="component" value="Chromosome"/>
</dbReference>
<keyword evidence="4 6" id="KW-0503">Monooxygenase</keyword>
<evidence type="ECO:0000313" key="7">
    <source>
        <dbReference type="Proteomes" id="UP000289856"/>
    </source>
</evidence>
<dbReference type="SUPFAM" id="SSF51679">
    <property type="entry name" value="Bacterial luciferase-like"/>
    <property type="match status" value="1"/>
</dbReference>